<dbReference type="GO" id="GO:0006780">
    <property type="term" value="P:uroporphyrinogen III biosynthetic process"/>
    <property type="evidence" value="ECO:0007669"/>
    <property type="project" value="InterPro"/>
</dbReference>
<evidence type="ECO:0000259" key="1">
    <source>
        <dbReference type="Pfam" id="PF02602"/>
    </source>
</evidence>
<feature type="domain" description="Tetrapyrrole biosynthesis uroporphyrinogen III synthase" evidence="1">
    <location>
        <begin position="48"/>
        <end position="309"/>
    </location>
</feature>
<dbReference type="GO" id="GO:0005829">
    <property type="term" value="C:cytosol"/>
    <property type="evidence" value="ECO:0007669"/>
    <property type="project" value="TreeGrafter"/>
</dbReference>
<dbReference type="GO" id="GO:0006782">
    <property type="term" value="P:protoporphyrinogen IX biosynthetic process"/>
    <property type="evidence" value="ECO:0007669"/>
    <property type="project" value="UniProtKB-UniPathway"/>
</dbReference>
<proteinExistence type="predicted"/>
<gene>
    <name evidence="2" type="ORF">TCAP_00318</name>
</gene>
<dbReference type="Pfam" id="PF02602">
    <property type="entry name" value="HEM4"/>
    <property type="match status" value="1"/>
</dbReference>
<accession>A0A2K3QQG7</accession>
<dbReference type="UniPathway" id="UPA00251">
    <property type="reaction ID" value="UER00320"/>
</dbReference>
<dbReference type="Gene3D" id="3.40.50.10090">
    <property type="match status" value="2"/>
</dbReference>
<dbReference type="InterPro" id="IPR036108">
    <property type="entry name" value="4pyrrol_syn_uPrphyn_synt_sf"/>
</dbReference>
<keyword evidence="3" id="KW-1185">Reference proteome</keyword>
<organism evidence="2 3">
    <name type="scientific">Tolypocladium capitatum</name>
    <dbReference type="NCBI Taxonomy" id="45235"/>
    <lineage>
        <taxon>Eukaryota</taxon>
        <taxon>Fungi</taxon>
        <taxon>Dikarya</taxon>
        <taxon>Ascomycota</taxon>
        <taxon>Pezizomycotina</taxon>
        <taxon>Sordariomycetes</taxon>
        <taxon>Hypocreomycetidae</taxon>
        <taxon>Hypocreales</taxon>
        <taxon>Ophiocordycipitaceae</taxon>
        <taxon>Tolypocladium</taxon>
    </lineage>
</organism>
<evidence type="ECO:0000313" key="3">
    <source>
        <dbReference type="Proteomes" id="UP000236621"/>
    </source>
</evidence>
<dbReference type="PANTHER" id="PTHR12390">
    <property type="entry name" value="UROPORPHYRINOGEN III SYNTHASE"/>
    <property type="match status" value="1"/>
</dbReference>
<dbReference type="CDD" id="cd06578">
    <property type="entry name" value="HemD"/>
    <property type="match status" value="1"/>
</dbReference>
<dbReference type="STRING" id="45235.A0A2K3QQG7"/>
<comment type="caution">
    <text evidence="2">The sequence shown here is derived from an EMBL/GenBank/DDBJ whole genome shotgun (WGS) entry which is preliminary data.</text>
</comment>
<dbReference type="SUPFAM" id="SSF69618">
    <property type="entry name" value="HemD-like"/>
    <property type="match status" value="1"/>
</dbReference>
<dbReference type="PANTHER" id="PTHR12390:SF0">
    <property type="entry name" value="UROPORPHYRINOGEN-III SYNTHASE"/>
    <property type="match status" value="1"/>
</dbReference>
<dbReference type="GO" id="GO:0004852">
    <property type="term" value="F:uroporphyrinogen-III synthase activity"/>
    <property type="evidence" value="ECO:0007669"/>
    <property type="project" value="InterPro"/>
</dbReference>
<dbReference type="InterPro" id="IPR039793">
    <property type="entry name" value="UROS/Hem4"/>
</dbReference>
<protein>
    <submittedName>
        <fullName evidence="2">Uroporphyrinogen-III synthase</fullName>
    </submittedName>
</protein>
<dbReference type="EMBL" id="NRSZ01000058">
    <property type="protein sequence ID" value="PNY29768.1"/>
    <property type="molecule type" value="Genomic_DNA"/>
</dbReference>
<dbReference type="Proteomes" id="UP000236621">
    <property type="component" value="Unassembled WGS sequence"/>
</dbReference>
<dbReference type="AlphaFoldDB" id="A0A2K3QQG7"/>
<name>A0A2K3QQG7_9HYPO</name>
<dbReference type="FunFam" id="3.40.50.10090:FF:000011">
    <property type="entry name" value="Uroporphyrinogen-III synthase (UroS), putative"/>
    <property type="match status" value="1"/>
</dbReference>
<evidence type="ECO:0000313" key="2">
    <source>
        <dbReference type="EMBL" id="PNY29768.1"/>
    </source>
</evidence>
<dbReference type="InterPro" id="IPR003754">
    <property type="entry name" value="4pyrrol_synth_uPrphyn_synth"/>
</dbReference>
<dbReference type="OrthoDB" id="5595751at2759"/>
<reference evidence="2 3" key="1">
    <citation type="submission" date="2017-08" db="EMBL/GenBank/DDBJ databases">
        <title>Harnessing the power of phylogenomics to disentangle the directionality and signatures of interkingdom host jumping in the parasitic fungal genus Tolypocladium.</title>
        <authorList>
            <person name="Quandt C.A."/>
            <person name="Patterson W."/>
            <person name="Spatafora J.W."/>
        </authorList>
    </citation>
    <scope>NUCLEOTIDE SEQUENCE [LARGE SCALE GENOMIC DNA]</scope>
    <source>
        <strain evidence="2 3">CBS 113982</strain>
    </source>
</reference>
<sequence length="331" mass="36086">MPLPPTPSDSPAVTPVLLLKTKSAPGDAYEELLSATPSNASHGRRLAPRFVPVLLHRFEEEGTGRLNALLRRGHIGSGEDCAFGGLIFTSQRAVEAFARVVDEGRGNGLWLADDPSWPHLRDVPIYSVGPATTRALNAVSQDPPLRIFGEHTGNGEALARFILEHYGQWYRDRPTRPPLLFLVGEQRRDIIARTLADAALPAHARIRVDEEVVYGTGVMESFPADFDAVLRETAAAPSRWVVVFSPTGCDSMLRGLGLLDAATGKARPGLRDGRTFVATIGPTTRKYLMETFEFEPDACADMPSPEGVLQGVVGFESKRRQCEGTREFGDL</sequence>